<organism evidence="3 4">
    <name type="scientific">Vigna mungo</name>
    <name type="common">Black gram</name>
    <name type="synonym">Phaseolus mungo</name>
    <dbReference type="NCBI Taxonomy" id="3915"/>
    <lineage>
        <taxon>Eukaryota</taxon>
        <taxon>Viridiplantae</taxon>
        <taxon>Streptophyta</taxon>
        <taxon>Embryophyta</taxon>
        <taxon>Tracheophyta</taxon>
        <taxon>Spermatophyta</taxon>
        <taxon>Magnoliopsida</taxon>
        <taxon>eudicotyledons</taxon>
        <taxon>Gunneridae</taxon>
        <taxon>Pentapetalae</taxon>
        <taxon>rosids</taxon>
        <taxon>fabids</taxon>
        <taxon>Fabales</taxon>
        <taxon>Fabaceae</taxon>
        <taxon>Papilionoideae</taxon>
        <taxon>50 kb inversion clade</taxon>
        <taxon>NPAAA clade</taxon>
        <taxon>indigoferoid/millettioid clade</taxon>
        <taxon>Phaseoleae</taxon>
        <taxon>Vigna</taxon>
    </lineage>
</organism>
<evidence type="ECO:0000313" key="3">
    <source>
        <dbReference type="EMBL" id="WVY94063.1"/>
    </source>
</evidence>
<evidence type="ECO:0000256" key="2">
    <source>
        <dbReference type="SAM" id="Phobius"/>
    </source>
</evidence>
<dbReference type="InterPro" id="IPR038944">
    <property type="entry name" value="OEP7-like"/>
</dbReference>
<keyword evidence="2" id="KW-0812">Transmembrane</keyword>
<sequence>MALHIMFFIGISNMLLKCDRRMSNPKKPEEGRIGYITVSVIQCFLVGDQDGSLKVRTVRRRKRFVIRVFGFLIWDFEVLIGVCRCKEKEEEGVVAGEGDVMIWKHKGVRDLGFLHLSAIWWFTVGLLSNQFVMSRIMSNWIIDFDSSKWWHGCCLWVLRLLVVDRGVWVEASKFKSTDIQLLYSLAENLRTVKKIVVLEVPNLEDFQKTTCPWHRFGYRYLFPFIEGVLNMGPKSVSDMKMNAIRSGIVVLGTLAFGYLSIQIGFKPYLEKAQKQNALYQSDPSQEESPSAFPERPS</sequence>
<keyword evidence="4" id="KW-1185">Reference proteome</keyword>
<dbReference type="EMBL" id="CP144691">
    <property type="protein sequence ID" value="WVY94063.1"/>
    <property type="molecule type" value="Genomic_DNA"/>
</dbReference>
<dbReference type="Proteomes" id="UP001374535">
    <property type="component" value="Chromosome 10"/>
</dbReference>
<keyword evidence="2" id="KW-0472">Membrane</keyword>
<evidence type="ECO:0000313" key="4">
    <source>
        <dbReference type="Proteomes" id="UP001374535"/>
    </source>
</evidence>
<gene>
    <name evidence="3" type="ORF">V8G54_033151</name>
</gene>
<dbReference type="PANTHER" id="PTHR33982">
    <property type="entry name" value="OUTER ENVELOPE MEMBRANE PROTEIN 7-RELATED"/>
    <property type="match status" value="1"/>
</dbReference>
<name>A0AAQ3RIM3_VIGMU</name>
<feature type="transmembrane region" description="Helical" evidence="2">
    <location>
        <begin position="64"/>
        <end position="82"/>
    </location>
</feature>
<feature type="transmembrane region" description="Helical" evidence="2">
    <location>
        <begin position="113"/>
        <end position="132"/>
    </location>
</feature>
<dbReference type="AlphaFoldDB" id="A0AAQ3RIM3"/>
<feature type="compositionally biased region" description="Polar residues" evidence="1">
    <location>
        <begin position="276"/>
        <end position="288"/>
    </location>
</feature>
<feature type="transmembrane region" description="Helical" evidence="2">
    <location>
        <begin position="243"/>
        <end position="261"/>
    </location>
</feature>
<reference evidence="3 4" key="1">
    <citation type="journal article" date="2023" name="Life. Sci Alliance">
        <title>Evolutionary insights into 3D genome organization and epigenetic landscape of Vigna mungo.</title>
        <authorList>
            <person name="Junaid A."/>
            <person name="Singh B."/>
            <person name="Bhatia S."/>
        </authorList>
    </citation>
    <scope>NUCLEOTIDE SEQUENCE [LARGE SCALE GENOMIC DNA]</scope>
    <source>
        <strain evidence="3">Urdbean</strain>
    </source>
</reference>
<proteinExistence type="predicted"/>
<feature type="region of interest" description="Disordered" evidence="1">
    <location>
        <begin position="276"/>
        <end position="297"/>
    </location>
</feature>
<accession>A0AAQ3RIM3</accession>
<keyword evidence="2" id="KW-1133">Transmembrane helix</keyword>
<evidence type="ECO:0000256" key="1">
    <source>
        <dbReference type="SAM" id="MobiDB-lite"/>
    </source>
</evidence>
<dbReference type="PANTHER" id="PTHR33982:SF4">
    <property type="entry name" value="TRANSMEMBRANE PROTEIN"/>
    <property type="match status" value="1"/>
</dbReference>
<protein>
    <submittedName>
        <fullName evidence="3">Uncharacterized protein</fullName>
    </submittedName>
</protein>